<keyword evidence="1" id="KW-0732">Signal</keyword>
<sequence>MISIIRSRVVFVVICFLLCWISESCNSSLSSERIKPTVIPRSILPPLALRLCRAGLGSPLGGALVFHRATTSPFTSPLVLKTADTLRNPNSAI</sequence>
<keyword evidence="3" id="KW-1185">Reference proteome</keyword>
<gene>
    <name evidence="2" type="ORF">EX30DRAFT_250270</name>
</gene>
<evidence type="ECO:0000313" key="3">
    <source>
        <dbReference type="Proteomes" id="UP000298138"/>
    </source>
</evidence>
<feature type="signal peptide" evidence="1">
    <location>
        <begin position="1"/>
        <end position="27"/>
    </location>
</feature>
<dbReference type="EMBL" id="ML220118">
    <property type="protein sequence ID" value="TGZ81608.1"/>
    <property type="molecule type" value="Genomic_DNA"/>
</dbReference>
<accession>A0A4S2MXZ7</accession>
<reference evidence="2 3" key="1">
    <citation type="submission" date="2019-04" db="EMBL/GenBank/DDBJ databases">
        <title>Comparative genomics and transcriptomics to analyze fruiting body development in filamentous ascomycetes.</title>
        <authorList>
            <consortium name="DOE Joint Genome Institute"/>
            <person name="Lutkenhaus R."/>
            <person name="Traeger S."/>
            <person name="Breuer J."/>
            <person name="Kuo A."/>
            <person name="Lipzen A."/>
            <person name="Pangilinan J."/>
            <person name="Dilworth D."/>
            <person name="Sandor L."/>
            <person name="Poggeler S."/>
            <person name="Barry K."/>
            <person name="Grigoriev I.V."/>
            <person name="Nowrousian M."/>
        </authorList>
    </citation>
    <scope>NUCLEOTIDE SEQUENCE [LARGE SCALE GENOMIC DNA]</scope>
    <source>
        <strain evidence="2 3">CBS 389.68</strain>
    </source>
</reference>
<proteinExistence type="predicted"/>
<dbReference type="InParanoid" id="A0A4S2MXZ7"/>
<name>A0A4S2MXZ7_9PEZI</name>
<feature type="chain" id="PRO_5020851005" description="Secreted protein" evidence="1">
    <location>
        <begin position="28"/>
        <end position="93"/>
    </location>
</feature>
<organism evidence="2 3">
    <name type="scientific">Ascodesmis nigricans</name>
    <dbReference type="NCBI Taxonomy" id="341454"/>
    <lineage>
        <taxon>Eukaryota</taxon>
        <taxon>Fungi</taxon>
        <taxon>Dikarya</taxon>
        <taxon>Ascomycota</taxon>
        <taxon>Pezizomycotina</taxon>
        <taxon>Pezizomycetes</taxon>
        <taxon>Pezizales</taxon>
        <taxon>Ascodesmidaceae</taxon>
        <taxon>Ascodesmis</taxon>
    </lineage>
</organism>
<evidence type="ECO:0000256" key="1">
    <source>
        <dbReference type="SAM" id="SignalP"/>
    </source>
</evidence>
<evidence type="ECO:0008006" key="4">
    <source>
        <dbReference type="Google" id="ProtNLM"/>
    </source>
</evidence>
<protein>
    <recommendedName>
        <fullName evidence="4">Secreted protein</fullName>
    </recommendedName>
</protein>
<dbReference type="AlphaFoldDB" id="A0A4S2MXZ7"/>
<evidence type="ECO:0000313" key="2">
    <source>
        <dbReference type="EMBL" id="TGZ81608.1"/>
    </source>
</evidence>
<dbReference type="Proteomes" id="UP000298138">
    <property type="component" value="Unassembled WGS sequence"/>
</dbReference>